<comment type="catalytic activity">
    <reaction evidence="4">
        <text>S-adenosyl-L-homocysteine + H2O + H(+) = S-inosyl-L-homocysteine + NH4(+)</text>
        <dbReference type="Rhea" id="RHEA:20716"/>
        <dbReference type="ChEBI" id="CHEBI:15377"/>
        <dbReference type="ChEBI" id="CHEBI:15378"/>
        <dbReference type="ChEBI" id="CHEBI:28938"/>
        <dbReference type="ChEBI" id="CHEBI:57856"/>
        <dbReference type="ChEBI" id="CHEBI:57985"/>
        <dbReference type="EC" id="3.5.4.28"/>
    </reaction>
</comment>
<dbReference type="SUPFAM" id="SSF51556">
    <property type="entry name" value="Metallo-dependent hydrolases"/>
    <property type="match status" value="1"/>
</dbReference>
<dbReference type="GO" id="GO:0090614">
    <property type="term" value="F:5'-methylthioadenosine deaminase activity"/>
    <property type="evidence" value="ECO:0007669"/>
    <property type="project" value="UniProtKB-UniRule"/>
</dbReference>
<feature type="binding site" evidence="4">
    <location>
        <position position="299"/>
    </location>
    <ligand>
        <name>Zn(2+)</name>
        <dbReference type="ChEBI" id="CHEBI:29105"/>
    </ligand>
</feature>
<comment type="similarity">
    <text evidence="4">Belongs to the metallo-dependent hydrolases superfamily. MTA/SAH deaminase family.</text>
</comment>
<evidence type="ECO:0000256" key="1">
    <source>
        <dbReference type="ARBA" id="ARBA00022723"/>
    </source>
</evidence>
<dbReference type="FunFam" id="3.20.20.140:FF:000014">
    <property type="entry name" value="5-methylthioadenosine/S-adenosylhomocysteine deaminase"/>
    <property type="match status" value="1"/>
</dbReference>
<keyword evidence="3 4" id="KW-0862">Zinc</keyword>
<dbReference type="OrthoDB" id="9807210at2"/>
<comment type="cofactor">
    <cofactor evidence="4">
        <name>Zn(2+)</name>
        <dbReference type="ChEBI" id="CHEBI:29105"/>
    </cofactor>
    <text evidence="4">Binds 1 zinc ion per subunit.</text>
</comment>
<dbReference type="Proteomes" id="UP000075670">
    <property type="component" value="Unassembled WGS sequence"/>
</dbReference>
<dbReference type="Gene3D" id="3.20.20.140">
    <property type="entry name" value="Metal-dependent hydrolases"/>
    <property type="match status" value="1"/>
</dbReference>
<comment type="catalytic activity">
    <reaction evidence="4">
        <text>S-methyl-5'-thioadenosine + H2O + H(+) = S-methyl-5'-thioinosine + NH4(+)</text>
        <dbReference type="Rhea" id="RHEA:25025"/>
        <dbReference type="ChEBI" id="CHEBI:15377"/>
        <dbReference type="ChEBI" id="CHEBI:15378"/>
        <dbReference type="ChEBI" id="CHEBI:17509"/>
        <dbReference type="ChEBI" id="CHEBI:28938"/>
        <dbReference type="ChEBI" id="CHEBI:48595"/>
        <dbReference type="EC" id="3.5.4.31"/>
    </reaction>
</comment>
<dbReference type="EMBL" id="LTBC01000003">
    <property type="protein sequence ID" value="KYH32470.1"/>
    <property type="molecule type" value="Genomic_DNA"/>
</dbReference>
<accession>A0A151AY21</accession>
<feature type="domain" description="Amidohydrolase-related" evidence="5">
    <location>
        <begin position="57"/>
        <end position="403"/>
    </location>
</feature>
<feature type="binding site" evidence="4">
    <location>
        <position position="158"/>
    </location>
    <ligand>
        <name>substrate</name>
    </ligand>
</feature>
<dbReference type="Gene3D" id="2.30.40.10">
    <property type="entry name" value="Urease, subunit C, domain 1"/>
    <property type="match status" value="1"/>
</dbReference>
<name>A0A151AY21_9FIRM</name>
<comment type="caution">
    <text evidence="6">The sequence shown here is derived from an EMBL/GenBank/DDBJ whole genome shotgun (WGS) entry which is preliminary data.</text>
</comment>
<feature type="binding site" evidence="4">
    <location>
        <position position="184"/>
    </location>
    <ligand>
        <name>substrate</name>
    </ligand>
</feature>
<feature type="binding site" evidence="4">
    <location>
        <position position="211"/>
    </location>
    <ligand>
        <name>Zn(2+)</name>
        <dbReference type="ChEBI" id="CHEBI:29105"/>
    </ligand>
</feature>
<feature type="binding site" evidence="4">
    <location>
        <position position="214"/>
    </location>
    <ligand>
        <name>substrate</name>
    </ligand>
</feature>
<evidence type="ECO:0000313" key="6">
    <source>
        <dbReference type="EMBL" id="KYH32470.1"/>
    </source>
</evidence>
<keyword evidence="1 4" id="KW-0479">Metal-binding</keyword>
<dbReference type="InterPro" id="IPR032466">
    <property type="entry name" value="Metal_Hydrolase"/>
</dbReference>
<dbReference type="EC" id="3.5.4.31" evidence="4"/>
<feature type="binding site" evidence="4">
    <location>
        <position position="65"/>
    </location>
    <ligand>
        <name>Zn(2+)</name>
        <dbReference type="ChEBI" id="CHEBI:29105"/>
    </ligand>
</feature>
<dbReference type="AlphaFoldDB" id="A0A151AY21"/>
<dbReference type="PATRIC" id="fig|1122241.3.peg.1128"/>
<proteinExistence type="inferred from homology"/>
<feature type="binding site" evidence="4">
    <location>
        <position position="94"/>
    </location>
    <ligand>
        <name>substrate</name>
    </ligand>
</feature>
<dbReference type="GO" id="GO:0050270">
    <property type="term" value="F:S-adenosylhomocysteine deaminase activity"/>
    <property type="evidence" value="ECO:0007669"/>
    <property type="project" value="UniProtKB-UniRule"/>
</dbReference>
<reference evidence="6 7" key="1">
    <citation type="submission" date="2016-02" db="EMBL/GenBank/DDBJ databases">
        <title>Genome sequence of Moorella mulderi DSM 14980.</title>
        <authorList>
            <person name="Poehlein A."/>
            <person name="Daniel R."/>
        </authorList>
    </citation>
    <scope>NUCLEOTIDE SEQUENCE [LARGE SCALE GENOMIC DNA]</scope>
    <source>
        <strain evidence="6 7">DSM 14980</strain>
    </source>
</reference>
<dbReference type="HAMAP" id="MF_01281">
    <property type="entry name" value="MTA_SAH_deamin"/>
    <property type="match status" value="1"/>
</dbReference>
<keyword evidence="2 4" id="KW-0378">Hydrolase</keyword>
<dbReference type="InterPro" id="IPR023512">
    <property type="entry name" value="Deaminase_MtaD/DadD"/>
</dbReference>
<dbReference type="Pfam" id="PF01979">
    <property type="entry name" value="Amidohydro_1"/>
    <property type="match status" value="1"/>
</dbReference>
<sequence>MGKILIKDCTIVPISGPVIEEGVIAINDDRLHYVGPAGGVPAGWQADTVIEAGDMVALPGLVNSHTHAAMTLLRSFADDLPLKQWLEEKIWPREAKLEREDIYWGTKLALLEMIRSGTTTFADMYFHMDAVAEAVVEAGLRACLSQGLIGFQDRGGQRLATGVSLVKEWHGAGDGRVTTMLGPHAPYTCPPEYLTKVAETAAGLGVGLHIHLAETKEEVENVRAQYGYTPVALAAKLGLFELPTLAAHCVHLTTEEIALLAEKKVGVAHCPESNLKLASGVAPVAAMLAAGVNVAIGTDGAASNNNLDMVAEMRTCALLAKGITGDPTVVPAHQALVMATLNGARALGLEKEIGTLEAGKKADLILVNKHQPHLMPPHDVEANLVYAARGSDVDTVIVNGKILMAAGEVKTMDAGEIYAQVMKRAGRGQKKFHLLPRLRG</sequence>
<evidence type="ECO:0000256" key="2">
    <source>
        <dbReference type="ARBA" id="ARBA00022801"/>
    </source>
</evidence>
<comment type="function">
    <text evidence="4">Catalyzes the deamination of 5-methylthioadenosine and S-adenosyl-L-homocysteine into 5-methylthioinosine and S-inosyl-L-homocysteine, respectively. Is also able to deaminate adenosine.</text>
</comment>
<comment type="caution">
    <text evidence="4">Lacks conserved residue(s) required for the propagation of feature annotation.</text>
</comment>
<evidence type="ECO:0000313" key="7">
    <source>
        <dbReference type="Proteomes" id="UP000075670"/>
    </source>
</evidence>
<dbReference type="GO" id="GO:0046872">
    <property type="term" value="F:metal ion binding"/>
    <property type="evidence" value="ECO:0007669"/>
    <property type="project" value="UniProtKB-KW"/>
</dbReference>
<dbReference type="SUPFAM" id="SSF51338">
    <property type="entry name" value="Composite domain of metallo-dependent hydrolases"/>
    <property type="match status" value="1"/>
</dbReference>
<dbReference type="RefSeq" id="WP_062282489.1">
    <property type="nucleotide sequence ID" value="NZ_LTBC01000003.1"/>
</dbReference>
<dbReference type="EC" id="3.5.4.28" evidence="4"/>
<protein>
    <recommendedName>
        <fullName evidence="4">5-methylthioadenosine/S-adenosylhomocysteine deaminase</fullName>
        <shortName evidence="4">MTA/SAH deaminase</shortName>
        <ecNumber evidence="4">3.5.4.28</ecNumber>
        <ecNumber evidence="4">3.5.4.31</ecNumber>
    </recommendedName>
</protein>
<dbReference type="InterPro" id="IPR011059">
    <property type="entry name" value="Metal-dep_hydrolase_composite"/>
</dbReference>
<feature type="binding site" evidence="4">
    <location>
        <position position="299"/>
    </location>
    <ligand>
        <name>substrate</name>
    </ligand>
</feature>
<organism evidence="6 7">
    <name type="scientific">Moorella mulderi DSM 14980</name>
    <dbReference type="NCBI Taxonomy" id="1122241"/>
    <lineage>
        <taxon>Bacteria</taxon>
        <taxon>Bacillati</taxon>
        <taxon>Bacillota</taxon>
        <taxon>Clostridia</taxon>
        <taxon>Neomoorellales</taxon>
        <taxon>Neomoorellaceae</taxon>
        <taxon>Neomoorella</taxon>
    </lineage>
</organism>
<dbReference type="PANTHER" id="PTHR43794">
    <property type="entry name" value="AMINOHYDROLASE SSNA-RELATED"/>
    <property type="match status" value="1"/>
</dbReference>
<dbReference type="InterPro" id="IPR050287">
    <property type="entry name" value="MTA/SAH_deaminase"/>
</dbReference>
<evidence type="ECO:0000256" key="3">
    <source>
        <dbReference type="ARBA" id="ARBA00022833"/>
    </source>
</evidence>
<keyword evidence="7" id="KW-1185">Reference proteome</keyword>
<dbReference type="CDD" id="cd01298">
    <property type="entry name" value="ATZ_TRZ_like"/>
    <property type="match status" value="1"/>
</dbReference>
<dbReference type="InterPro" id="IPR006680">
    <property type="entry name" value="Amidohydro-rel"/>
</dbReference>
<gene>
    <name evidence="6" type="primary">mtaD_1</name>
    <name evidence="4" type="synonym">mtaD</name>
    <name evidence="6" type="ORF">MOMUL_10710</name>
</gene>
<evidence type="ECO:0000256" key="4">
    <source>
        <dbReference type="HAMAP-Rule" id="MF_01281"/>
    </source>
</evidence>
<dbReference type="PANTHER" id="PTHR43794:SF11">
    <property type="entry name" value="AMIDOHYDROLASE-RELATED DOMAIN-CONTAINING PROTEIN"/>
    <property type="match status" value="1"/>
</dbReference>
<evidence type="ECO:0000259" key="5">
    <source>
        <dbReference type="Pfam" id="PF01979"/>
    </source>
</evidence>
<feature type="binding site" evidence="4">
    <location>
        <position position="67"/>
    </location>
    <ligand>
        <name>Zn(2+)</name>
        <dbReference type="ChEBI" id="CHEBI:29105"/>
    </ligand>
</feature>